<dbReference type="InterPro" id="IPR046886">
    <property type="entry name" value="RsmE_MTase_dom"/>
</dbReference>
<proteinExistence type="inferred from homology"/>
<evidence type="ECO:0000256" key="2">
    <source>
        <dbReference type="ARBA" id="ARBA00005528"/>
    </source>
</evidence>
<dbReference type="Gene3D" id="3.40.1280.10">
    <property type="match status" value="1"/>
</dbReference>
<dbReference type="GO" id="GO:0008168">
    <property type="term" value="F:methyltransferase activity"/>
    <property type="evidence" value="ECO:0007669"/>
    <property type="project" value="UniProtKB-KW"/>
</dbReference>
<dbReference type="EMBL" id="JAGSSW010000001">
    <property type="protein sequence ID" value="MBR8463207.1"/>
    <property type="molecule type" value="Genomic_DNA"/>
</dbReference>
<evidence type="ECO:0000256" key="3">
    <source>
        <dbReference type="ARBA" id="ARBA00022490"/>
    </source>
</evidence>
<dbReference type="NCBIfam" id="TIGR00046">
    <property type="entry name" value="RsmE family RNA methyltransferase"/>
    <property type="match status" value="1"/>
</dbReference>
<gene>
    <name evidence="12" type="ORF">KDD93_01280</name>
</gene>
<comment type="similarity">
    <text evidence="2 10">Belongs to the RNA methyltransferase RsmE family.</text>
</comment>
<evidence type="ECO:0000256" key="9">
    <source>
        <dbReference type="ARBA" id="ARBA00047944"/>
    </source>
</evidence>
<dbReference type="NCBIfam" id="NF008695">
    <property type="entry name" value="PRK11713.3-3"/>
    <property type="match status" value="1"/>
</dbReference>
<dbReference type="EC" id="2.1.1.193" evidence="10"/>
<dbReference type="Proteomes" id="UP000682951">
    <property type="component" value="Unassembled WGS sequence"/>
</dbReference>
<evidence type="ECO:0000256" key="1">
    <source>
        <dbReference type="ARBA" id="ARBA00004496"/>
    </source>
</evidence>
<dbReference type="SUPFAM" id="SSF75217">
    <property type="entry name" value="alpha/beta knot"/>
    <property type="match status" value="1"/>
</dbReference>
<dbReference type="PANTHER" id="PTHR30027:SF3">
    <property type="entry name" value="16S RRNA (URACIL(1498)-N(3))-METHYLTRANSFERASE"/>
    <property type="match status" value="1"/>
</dbReference>
<keyword evidence="4 10" id="KW-0698">rRNA processing</keyword>
<organism evidence="12 13">
    <name type="scientific">Campylobacter anatolicus</name>
    <dbReference type="NCBI Taxonomy" id="2829105"/>
    <lineage>
        <taxon>Bacteria</taxon>
        <taxon>Pseudomonadati</taxon>
        <taxon>Campylobacterota</taxon>
        <taxon>Epsilonproteobacteria</taxon>
        <taxon>Campylobacterales</taxon>
        <taxon>Campylobacteraceae</taxon>
        <taxon>Campylobacter</taxon>
    </lineage>
</organism>
<evidence type="ECO:0000256" key="7">
    <source>
        <dbReference type="ARBA" id="ARBA00022691"/>
    </source>
</evidence>
<name>A0ABS5HI58_9BACT</name>
<feature type="domain" description="Ribosomal RNA small subunit methyltransferase E methyltransferase" evidence="11">
    <location>
        <begin position="74"/>
        <end position="215"/>
    </location>
</feature>
<dbReference type="RefSeq" id="WP_212141427.1">
    <property type="nucleotide sequence ID" value="NZ_JAGSSW010000001.1"/>
</dbReference>
<evidence type="ECO:0000256" key="6">
    <source>
        <dbReference type="ARBA" id="ARBA00022679"/>
    </source>
</evidence>
<keyword evidence="3 10" id="KW-0963">Cytoplasm</keyword>
<comment type="caution">
    <text evidence="12">The sequence shown here is derived from an EMBL/GenBank/DDBJ whole genome shotgun (WGS) entry which is preliminary data.</text>
</comment>
<evidence type="ECO:0000313" key="13">
    <source>
        <dbReference type="Proteomes" id="UP000682951"/>
    </source>
</evidence>
<keyword evidence="7 10" id="KW-0949">S-adenosyl-L-methionine</keyword>
<dbReference type="Pfam" id="PF04452">
    <property type="entry name" value="Methyltrans_RNA"/>
    <property type="match status" value="1"/>
</dbReference>
<sequence>MQFLYDKDAGCERLELVNEPFLHLKARRMKVGERLSVRNLKDGKNYLYEILSFMRRSAELELVFTSSVAEQKRGMSLAWAVVEPKTIEKTLPFLNELGVSKLIFVYTKFSQANFKLDLARFEYICALSCEQCGRGTLMEFEIYSNIDDFLGVYENVAIINFGGKSLQNYNNELLFIGCEGGFSDDEVAKFKNSYALGASNILRSQTAIIGVASRLSL</sequence>
<keyword evidence="6 10" id="KW-0808">Transferase</keyword>
<dbReference type="GO" id="GO:0032259">
    <property type="term" value="P:methylation"/>
    <property type="evidence" value="ECO:0007669"/>
    <property type="project" value="UniProtKB-KW"/>
</dbReference>
<evidence type="ECO:0000256" key="10">
    <source>
        <dbReference type="PIRNR" id="PIRNR015601"/>
    </source>
</evidence>
<comment type="catalytic activity">
    <reaction evidence="9 10">
        <text>uridine(1498) in 16S rRNA + S-adenosyl-L-methionine = N(3)-methyluridine(1498) in 16S rRNA + S-adenosyl-L-homocysteine + H(+)</text>
        <dbReference type="Rhea" id="RHEA:42920"/>
        <dbReference type="Rhea" id="RHEA-COMP:10283"/>
        <dbReference type="Rhea" id="RHEA-COMP:10284"/>
        <dbReference type="ChEBI" id="CHEBI:15378"/>
        <dbReference type="ChEBI" id="CHEBI:57856"/>
        <dbReference type="ChEBI" id="CHEBI:59789"/>
        <dbReference type="ChEBI" id="CHEBI:65315"/>
        <dbReference type="ChEBI" id="CHEBI:74502"/>
        <dbReference type="EC" id="2.1.1.193"/>
    </reaction>
</comment>
<keyword evidence="5 10" id="KW-0489">Methyltransferase</keyword>
<dbReference type="PIRSF" id="PIRSF015601">
    <property type="entry name" value="MTase_slr0722"/>
    <property type="match status" value="1"/>
</dbReference>
<keyword evidence="13" id="KW-1185">Reference proteome</keyword>
<comment type="function">
    <text evidence="8 10">Specifically methylates the N3 position of the uracil ring of uridine 1498 (m3U1498) in 16S rRNA. Acts on the fully assembled 30S ribosomal subunit.</text>
</comment>
<evidence type="ECO:0000313" key="12">
    <source>
        <dbReference type="EMBL" id="MBR8463207.1"/>
    </source>
</evidence>
<dbReference type="CDD" id="cd18084">
    <property type="entry name" value="RsmE-like"/>
    <property type="match status" value="1"/>
</dbReference>
<evidence type="ECO:0000256" key="5">
    <source>
        <dbReference type="ARBA" id="ARBA00022603"/>
    </source>
</evidence>
<dbReference type="PANTHER" id="PTHR30027">
    <property type="entry name" value="RIBOSOMAL RNA SMALL SUBUNIT METHYLTRANSFERASE E"/>
    <property type="match status" value="1"/>
</dbReference>
<comment type="subcellular location">
    <subcellularLocation>
        <location evidence="1 10">Cytoplasm</location>
    </subcellularLocation>
</comment>
<accession>A0ABS5HI58</accession>
<evidence type="ECO:0000256" key="8">
    <source>
        <dbReference type="ARBA" id="ARBA00025699"/>
    </source>
</evidence>
<evidence type="ECO:0000256" key="4">
    <source>
        <dbReference type="ARBA" id="ARBA00022552"/>
    </source>
</evidence>
<dbReference type="InterPro" id="IPR029026">
    <property type="entry name" value="tRNA_m1G_MTases_N"/>
</dbReference>
<dbReference type="InterPro" id="IPR006700">
    <property type="entry name" value="RsmE"/>
</dbReference>
<dbReference type="InterPro" id="IPR029028">
    <property type="entry name" value="Alpha/beta_knot_MTases"/>
</dbReference>
<protein>
    <recommendedName>
        <fullName evidence="10">Ribosomal RNA small subunit methyltransferase E</fullName>
        <ecNumber evidence="10">2.1.1.193</ecNumber>
    </recommendedName>
</protein>
<reference evidence="12 13" key="1">
    <citation type="submission" date="2021-04" db="EMBL/GenBank/DDBJ databases">
        <title>Molecular and phenotypic characterization and identification of bacterial isolates recovered from the Anatolian ground squirrels (Spermophilus xanthoprymnus) and which have the potential to form a new species in the Campylobacter genus.</title>
        <authorList>
            <person name="Aydin F."/>
            <person name="Abay S."/>
            <person name="Kayman T."/>
            <person name="Karakaya E."/>
            <person name="Mustak H.K."/>
            <person name="Mustak I.B."/>
            <person name="Bilgin N."/>
            <person name="Duzler A."/>
            <person name="Sahin O."/>
            <person name="Guran O."/>
            <person name="Saticioglu I.B."/>
        </authorList>
    </citation>
    <scope>NUCLEOTIDE SEQUENCE [LARGE SCALE GENOMIC DNA]</scope>
    <source>
        <strain evidence="13">faydin-G24</strain>
    </source>
</reference>
<evidence type="ECO:0000259" key="11">
    <source>
        <dbReference type="Pfam" id="PF04452"/>
    </source>
</evidence>